<keyword evidence="2" id="KW-1185">Reference proteome</keyword>
<accession>A0A9P5PP72</accession>
<name>A0A9P5PP72_9AGAR</name>
<dbReference type="EMBL" id="JADNRY010000093">
    <property type="protein sequence ID" value="KAF9066042.1"/>
    <property type="molecule type" value="Genomic_DNA"/>
</dbReference>
<sequence>MAHLMRAAKSASRWTAHDLLAFNIAIQDVDSATFFGTPHLPATTVSPVVLNNVTRPRPPAVITDDERLFFAHLKYLNTEKSSPHDFTRHLLSMLRFDHNERLLTMRESMTFTMCGARVRAKADVAVYMMEASNVEYLLMVKAAKTNIAAKEPVPQMIAQTIAAFVENNRPRQHPLLEQIILAITMAGPCPIFYKVPVTQDLVSSLSTGKYPSQSIIVQRLVPPVVDKAAYMIHGMNPLPDRRIVFQCLEAMRALLDG</sequence>
<comment type="caution">
    <text evidence="1">The sequence shown here is derived from an EMBL/GenBank/DDBJ whole genome shotgun (WGS) entry which is preliminary data.</text>
</comment>
<dbReference type="Proteomes" id="UP000772434">
    <property type="component" value="Unassembled WGS sequence"/>
</dbReference>
<protein>
    <submittedName>
        <fullName evidence="1">Uncharacterized protein</fullName>
    </submittedName>
</protein>
<reference evidence="1" key="1">
    <citation type="submission" date="2020-11" db="EMBL/GenBank/DDBJ databases">
        <authorList>
            <consortium name="DOE Joint Genome Institute"/>
            <person name="Ahrendt S."/>
            <person name="Riley R."/>
            <person name="Andreopoulos W."/>
            <person name="Labutti K."/>
            <person name="Pangilinan J."/>
            <person name="Ruiz-Duenas F.J."/>
            <person name="Barrasa J.M."/>
            <person name="Sanchez-Garcia M."/>
            <person name="Camarero S."/>
            <person name="Miyauchi S."/>
            <person name="Serrano A."/>
            <person name="Linde D."/>
            <person name="Babiker R."/>
            <person name="Drula E."/>
            <person name="Ayuso-Fernandez I."/>
            <person name="Pacheco R."/>
            <person name="Padilla G."/>
            <person name="Ferreira P."/>
            <person name="Barriuso J."/>
            <person name="Kellner H."/>
            <person name="Castanera R."/>
            <person name="Alfaro M."/>
            <person name="Ramirez L."/>
            <person name="Pisabarro A.G."/>
            <person name="Kuo A."/>
            <person name="Tritt A."/>
            <person name="Lipzen A."/>
            <person name="He G."/>
            <person name="Yan M."/>
            <person name="Ng V."/>
            <person name="Cullen D."/>
            <person name="Martin F."/>
            <person name="Rosso M.-N."/>
            <person name="Henrissat B."/>
            <person name="Hibbett D."/>
            <person name="Martinez A.T."/>
            <person name="Grigoriev I.V."/>
        </authorList>
    </citation>
    <scope>NUCLEOTIDE SEQUENCE</scope>
    <source>
        <strain evidence="1">AH 40177</strain>
    </source>
</reference>
<organism evidence="1 2">
    <name type="scientific">Rhodocollybia butyracea</name>
    <dbReference type="NCBI Taxonomy" id="206335"/>
    <lineage>
        <taxon>Eukaryota</taxon>
        <taxon>Fungi</taxon>
        <taxon>Dikarya</taxon>
        <taxon>Basidiomycota</taxon>
        <taxon>Agaricomycotina</taxon>
        <taxon>Agaricomycetes</taxon>
        <taxon>Agaricomycetidae</taxon>
        <taxon>Agaricales</taxon>
        <taxon>Marasmiineae</taxon>
        <taxon>Omphalotaceae</taxon>
        <taxon>Rhodocollybia</taxon>
    </lineage>
</organism>
<evidence type="ECO:0000313" key="2">
    <source>
        <dbReference type="Proteomes" id="UP000772434"/>
    </source>
</evidence>
<dbReference type="OrthoDB" id="3213671at2759"/>
<proteinExistence type="predicted"/>
<evidence type="ECO:0000313" key="1">
    <source>
        <dbReference type="EMBL" id="KAF9066042.1"/>
    </source>
</evidence>
<dbReference type="AlphaFoldDB" id="A0A9P5PP72"/>
<gene>
    <name evidence="1" type="ORF">BDP27DRAFT_1424194</name>
</gene>